<keyword evidence="3" id="KW-1185">Reference proteome</keyword>
<accession>A0ABQ1FP36</accession>
<keyword evidence="1" id="KW-1133">Transmembrane helix</keyword>
<feature type="transmembrane region" description="Helical" evidence="1">
    <location>
        <begin position="6"/>
        <end position="25"/>
    </location>
</feature>
<keyword evidence="1" id="KW-0812">Transmembrane</keyword>
<evidence type="ECO:0000313" key="3">
    <source>
        <dbReference type="Proteomes" id="UP000609323"/>
    </source>
</evidence>
<reference evidence="3" key="1">
    <citation type="journal article" date="2019" name="Int. J. Syst. Evol. Microbiol.">
        <title>The Global Catalogue of Microorganisms (GCM) 10K type strain sequencing project: providing services to taxonomists for standard genome sequencing and annotation.</title>
        <authorList>
            <consortium name="The Broad Institute Genomics Platform"/>
            <consortium name="The Broad Institute Genome Sequencing Center for Infectious Disease"/>
            <person name="Wu L."/>
            <person name="Ma J."/>
        </authorList>
    </citation>
    <scope>NUCLEOTIDE SEQUENCE [LARGE SCALE GENOMIC DNA]</scope>
    <source>
        <strain evidence="3">CGMCC 1.15044</strain>
    </source>
</reference>
<dbReference type="RefSeq" id="WP_094093390.1">
    <property type="nucleotide sequence ID" value="NZ_BMHF01000001.1"/>
</dbReference>
<name>A0ABQ1FP36_9BACL</name>
<evidence type="ECO:0000313" key="2">
    <source>
        <dbReference type="EMBL" id="GGA22495.1"/>
    </source>
</evidence>
<sequence>MDGGSDKWLMIIMVLVIVFLLWRVFSSWLYRPAPFKPGHGFEVNDQFERTAAVELLERSGYEVVSGKLKVPLTFECDNERLYSRLYIDYVVSKDGAYYVVKEARDRQPVEWTGTGVRKALLPFLLLYPDCEGMLYINGEMNEIRKIRLANEEEY</sequence>
<evidence type="ECO:0008006" key="4">
    <source>
        <dbReference type="Google" id="ProtNLM"/>
    </source>
</evidence>
<comment type="caution">
    <text evidence="2">The sequence shown here is derived from an EMBL/GenBank/DDBJ whole genome shotgun (WGS) entry which is preliminary data.</text>
</comment>
<keyword evidence="1" id="KW-0472">Membrane</keyword>
<dbReference type="Proteomes" id="UP000609323">
    <property type="component" value="Unassembled WGS sequence"/>
</dbReference>
<organism evidence="2 3">
    <name type="scientific">Paenibacillus physcomitrellae</name>
    <dbReference type="NCBI Taxonomy" id="1619311"/>
    <lineage>
        <taxon>Bacteria</taxon>
        <taxon>Bacillati</taxon>
        <taxon>Bacillota</taxon>
        <taxon>Bacilli</taxon>
        <taxon>Bacillales</taxon>
        <taxon>Paenibacillaceae</taxon>
        <taxon>Paenibacillus</taxon>
    </lineage>
</organism>
<proteinExistence type="predicted"/>
<evidence type="ECO:0000256" key="1">
    <source>
        <dbReference type="SAM" id="Phobius"/>
    </source>
</evidence>
<protein>
    <recommendedName>
        <fullName evidence="4">DUF2726 domain-containing protein</fullName>
    </recommendedName>
</protein>
<dbReference type="EMBL" id="BMHF01000001">
    <property type="protein sequence ID" value="GGA22495.1"/>
    <property type="molecule type" value="Genomic_DNA"/>
</dbReference>
<gene>
    <name evidence="2" type="ORF">GCM10010917_04050</name>
</gene>